<keyword evidence="6" id="KW-1185">Reference proteome</keyword>
<keyword evidence="1" id="KW-0547">Nucleotide-binding</keyword>
<feature type="domain" description="Helicase C-terminal" evidence="4">
    <location>
        <begin position="948"/>
        <end position="1110"/>
    </location>
</feature>
<dbReference type="GO" id="GO:0005524">
    <property type="term" value="F:ATP binding"/>
    <property type="evidence" value="ECO:0007669"/>
    <property type="project" value="UniProtKB-KW"/>
</dbReference>
<dbReference type="STRING" id="1156394.T0Q6U1"/>
<evidence type="ECO:0000313" key="5">
    <source>
        <dbReference type="EMBL" id="EQC33564.1"/>
    </source>
</evidence>
<evidence type="ECO:0000259" key="3">
    <source>
        <dbReference type="PROSITE" id="PS51192"/>
    </source>
</evidence>
<evidence type="ECO:0000313" key="6">
    <source>
        <dbReference type="Proteomes" id="UP000030762"/>
    </source>
</evidence>
<sequence>MGIRGLTSYCHANQADCGDADVDLSGQTLAVDLDSFLHYACEQVSKQFAPFDASWVLLGGDQRALYLWVQDWMKKFFRAKIRLKFVRDPPGRLNSIKDVTHEKRADERAEKSAIVRDGIFAPAPEVPETNAEVDPTTIRVDESSAAAKIAVEAHAVFPLARATVVRCIQHAGCSLITTSVEADEALGKMVRDGLAFAVLSQDSDYLLMQNVSYIPFPNIIFKEDETVTAFVYRATKVADCLGVAPTKLIEVALACGNDFTPYLERHFDFASLLNLPSLRRANGHLGVQASVEWLGSQFGETNWLDDPSFQLFLRSNASALSYVYAIYSFYGADDQFLSRYPTANRLSCLPPAEWKKAIKLLDKQSYPNFALDVLYCQERHLSARFAALESHPIAIEANCLVYHALGQTQPVVEILADGSTRSMTPRSSDGKAPIPIHRLLAVGKEARAAAFQRNVVFLLAQHPALQSRLQAWKGAKTHYELQVVANAMSLLVPTLHERLHAYVLPLLLTAAVCKTMQKHTTIVPLATVANAAEMDASVVFRYWIDWQLHHLKIFGLSPRLNEHAFFSAGVFSTILSLVTPQVYSKNHVNAVARHFFGDDATSLQLCSWSYWMLAPLFEEYQPPPLPLLAPKGALLPSVLAKRLRRPKTTSSTAPSTASLTTQLEQLQLNPPMPPPLPLQPRAPLPPREPVHIEKLIFTLPVFAHKDELLNNVAKNPLTIIQGETGCGKSTSVPQFILDEDPTVNMYITQPRRVAAITLASTVAKMRGEDVGNTIGYRVGQFQRDSKATRITYATTGYMLERIIHSPESIAQVTHLVLDEAHERSMDMDLLLLMIKTNWHLWPNLKLIIMSATMDAAIFFKYFKEGLPSPLAWKKPLFVGSALYDVTAIYMDEVHKHIPGIAEIATLAKKLTTQLAGWKKTDLDPEIMGKKITQVVPIQLDLCVALALHITKTVVDPSCILIFLPGISDIQYVHEQLEKMRDIQLFVLHSELDIEDQEKAFAPVDGKVKIILSTNIAESSVTIPDVTHIINSGMEKQIMMPTTGHMEVLVRSWCSQASVKQRSGRAGRIRPGTAYHLFTKSFMNECMAAYTTPELLRKPLDKIVLQLKAQLAHIDTPTNLLKNAMSVPNLNNITGAYKVLHDMAAVTEANETTTNAITPFGVFCTNFPLDVRLCRLLMYGLSAYDLGMQHGLVDVIILASILASPDLHVAPSRFHITSAGKYMAEMKHALEGKLSLQKEEDDDQPLWSEPLAMWRLVTRCLALKSKSAVQHLLRKHAIATRRFQTMCVLMGDVCLRFVRLAKRQDFAHSRALQPSVLRSVMALEKFCNKGFCPDWKHQHTPVPMLRLVLLLNYTDSLVAGSLPTPGAKAKKGSPKPKTGPVHATLTIDEESKWAKGVPRDDLLRTLGPITRDAASEIHSLKVDAKSLTILFATTTNNDEEDANPFNGLPFGLSLLHFMRDRSFPIDVSTLPLWEPSPGSFDSIRLRMPQRQVVGCSLIAWKQLLSGIKVNCSGRNPMGLPFKYLNKDNTVHGIFSEQLLTGDGSMMLGGKCTLLPPAVDSYLAILMLLSAKRSVWFLMDKTGLLCVALKVDGHNYLLPEGVALPIRSVMATVNWIRKDLSHGLTKPLRSMNEPSTSLSGPEMDALFSTTKTKGKKWDWVQMELEAAYFEPFPQIMLDED</sequence>
<evidence type="ECO:0000256" key="1">
    <source>
        <dbReference type="ARBA" id="ARBA00022741"/>
    </source>
</evidence>
<dbReference type="InterPro" id="IPR029060">
    <property type="entry name" value="PIN-like_dom_sf"/>
</dbReference>
<dbReference type="EMBL" id="JH767159">
    <property type="protein sequence ID" value="EQC33564.1"/>
    <property type="molecule type" value="Genomic_DNA"/>
</dbReference>
<proteinExistence type="predicted"/>
<dbReference type="InterPro" id="IPR001650">
    <property type="entry name" value="Helicase_C-like"/>
</dbReference>
<organism evidence="5 6">
    <name type="scientific">Saprolegnia diclina (strain VS20)</name>
    <dbReference type="NCBI Taxonomy" id="1156394"/>
    <lineage>
        <taxon>Eukaryota</taxon>
        <taxon>Sar</taxon>
        <taxon>Stramenopiles</taxon>
        <taxon>Oomycota</taxon>
        <taxon>Saprolegniomycetes</taxon>
        <taxon>Saprolegniales</taxon>
        <taxon>Saprolegniaceae</taxon>
        <taxon>Saprolegnia</taxon>
    </lineage>
</organism>
<name>T0Q6U1_SAPDV</name>
<reference evidence="5 6" key="1">
    <citation type="submission" date="2012-04" db="EMBL/GenBank/DDBJ databases">
        <title>The Genome Sequence of Saprolegnia declina VS20.</title>
        <authorList>
            <consortium name="The Broad Institute Genome Sequencing Platform"/>
            <person name="Russ C."/>
            <person name="Nusbaum C."/>
            <person name="Tyler B."/>
            <person name="van West P."/>
            <person name="Dieguez-Uribeondo J."/>
            <person name="de Bruijn I."/>
            <person name="Tripathy S."/>
            <person name="Jiang R."/>
            <person name="Young S.K."/>
            <person name="Zeng Q."/>
            <person name="Gargeya S."/>
            <person name="Fitzgerald M."/>
            <person name="Haas B."/>
            <person name="Abouelleil A."/>
            <person name="Alvarado L."/>
            <person name="Arachchi H.M."/>
            <person name="Berlin A."/>
            <person name="Chapman S.B."/>
            <person name="Goldberg J."/>
            <person name="Griggs A."/>
            <person name="Gujja S."/>
            <person name="Hansen M."/>
            <person name="Howarth C."/>
            <person name="Imamovic A."/>
            <person name="Larimer J."/>
            <person name="McCowen C."/>
            <person name="Montmayeur A."/>
            <person name="Murphy C."/>
            <person name="Neiman D."/>
            <person name="Pearson M."/>
            <person name="Priest M."/>
            <person name="Roberts A."/>
            <person name="Saif S."/>
            <person name="Shea T."/>
            <person name="Sisk P."/>
            <person name="Sykes S."/>
            <person name="Wortman J."/>
            <person name="Nusbaum C."/>
            <person name="Birren B."/>
        </authorList>
    </citation>
    <scope>NUCLEOTIDE SEQUENCE [LARGE SCALE GENOMIC DNA]</scope>
    <source>
        <strain evidence="5 6">VS20</strain>
    </source>
</reference>
<dbReference type="GO" id="GO:0003723">
    <property type="term" value="F:RNA binding"/>
    <property type="evidence" value="ECO:0007669"/>
    <property type="project" value="TreeGrafter"/>
</dbReference>
<dbReference type="PROSITE" id="PS51194">
    <property type="entry name" value="HELICASE_CTER"/>
    <property type="match status" value="1"/>
</dbReference>
<dbReference type="eggNOG" id="KOG0920">
    <property type="taxonomic scope" value="Eukaryota"/>
</dbReference>
<dbReference type="PROSITE" id="PS51192">
    <property type="entry name" value="HELICASE_ATP_BIND_1"/>
    <property type="match status" value="1"/>
</dbReference>
<dbReference type="InterPro" id="IPR011545">
    <property type="entry name" value="DEAD/DEAH_box_helicase_dom"/>
</dbReference>
<dbReference type="CDD" id="cd18791">
    <property type="entry name" value="SF2_C_RHA"/>
    <property type="match status" value="1"/>
</dbReference>
<dbReference type="SUPFAM" id="SSF88723">
    <property type="entry name" value="PIN domain-like"/>
    <property type="match status" value="1"/>
</dbReference>
<dbReference type="Gene3D" id="1.20.120.1080">
    <property type="match status" value="1"/>
</dbReference>
<gene>
    <name evidence="5" type="ORF">SDRG_09070</name>
</gene>
<dbReference type="Gene3D" id="3.40.50.1010">
    <property type="entry name" value="5'-nuclease"/>
    <property type="match status" value="1"/>
</dbReference>
<dbReference type="CDD" id="cd17917">
    <property type="entry name" value="DEXHc_RHA-like"/>
    <property type="match status" value="1"/>
</dbReference>
<dbReference type="PANTHER" id="PTHR18934:SF145">
    <property type="entry name" value="ATP-DEPENDENT RNA HELICASE DHX57-RELATED"/>
    <property type="match status" value="1"/>
</dbReference>
<dbReference type="SMART" id="SM00490">
    <property type="entry name" value="HELICc"/>
    <property type="match status" value="1"/>
</dbReference>
<dbReference type="PANTHER" id="PTHR18934">
    <property type="entry name" value="ATP-DEPENDENT RNA HELICASE"/>
    <property type="match status" value="1"/>
</dbReference>
<feature type="domain" description="Helicase ATP-binding" evidence="3">
    <location>
        <begin position="709"/>
        <end position="871"/>
    </location>
</feature>
<dbReference type="VEuPathDB" id="FungiDB:SDRG_09070"/>
<dbReference type="Pfam" id="PF00271">
    <property type="entry name" value="Helicase_C"/>
    <property type="match status" value="1"/>
</dbReference>
<dbReference type="SMART" id="SM00487">
    <property type="entry name" value="DEXDc"/>
    <property type="match status" value="1"/>
</dbReference>
<dbReference type="Gene3D" id="3.40.50.300">
    <property type="entry name" value="P-loop containing nucleotide triphosphate hydrolases"/>
    <property type="match status" value="2"/>
</dbReference>
<dbReference type="GO" id="GO:0004386">
    <property type="term" value="F:helicase activity"/>
    <property type="evidence" value="ECO:0007669"/>
    <property type="project" value="TreeGrafter"/>
</dbReference>
<dbReference type="RefSeq" id="XP_008613204.1">
    <property type="nucleotide sequence ID" value="XM_008614982.1"/>
</dbReference>
<evidence type="ECO:0000256" key="2">
    <source>
        <dbReference type="ARBA" id="ARBA00022840"/>
    </source>
</evidence>
<evidence type="ECO:0000259" key="4">
    <source>
        <dbReference type="PROSITE" id="PS51194"/>
    </source>
</evidence>
<keyword evidence="2" id="KW-0067">ATP-binding</keyword>
<dbReference type="OMA" id="HLRLVIM"/>
<dbReference type="InParanoid" id="T0Q6U1"/>
<dbReference type="GeneID" id="19949797"/>
<dbReference type="InterPro" id="IPR027417">
    <property type="entry name" value="P-loop_NTPase"/>
</dbReference>
<protein>
    <submittedName>
        <fullName evidence="5">Uncharacterized protein</fullName>
    </submittedName>
</protein>
<dbReference type="SUPFAM" id="SSF52540">
    <property type="entry name" value="P-loop containing nucleoside triphosphate hydrolases"/>
    <property type="match status" value="1"/>
</dbReference>
<dbReference type="InterPro" id="IPR014001">
    <property type="entry name" value="Helicase_ATP-bd"/>
</dbReference>
<dbReference type="OrthoDB" id="66977at2759"/>
<dbReference type="Proteomes" id="UP000030762">
    <property type="component" value="Unassembled WGS sequence"/>
</dbReference>
<dbReference type="Pfam" id="PF00270">
    <property type="entry name" value="DEAD"/>
    <property type="match status" value="1"/>
</dbReference>
<accession>T0Q6U1</accession>